<feature type="transmembrane region" description="Helical" evidence="2">
    <location>
        <begin position="220"/>
        <end position="240"/>
    </location>
</feature>
<dbReference type="Proteomes" id="UP000054408">
    <property type="component" value="Unassembled WGS sequence"/>
</dbReference>
<keyword evidence="2" id="KW-0812">Transmembrane</keyword>
<dbReference type="RefSeq" id="XP_013756551.1">
    <property type="nucleotide sequence ID" value="XM_013901097.1"/>
</dbReference>
<evidence type="ECO:0000256" key="2">
    <source>
        <dbReference type="SAM" id="Phobius"/>
    </source>
</evidence>
<evidence type="ECO:0000313" key="3">
    <source>
        <dbReference type="EMBL" id="KNC51100.1"/>
    </source>
</evidence>
<evidence type="ECO:0000256" key="1">
    <source>
        <dbReference type="SAM" id="MobiDB-lite"/>
    </source>
</evidence>
<feature type="transmembrane region" description="Helical" evidence="2">
    <location>
        <begin position="261"/>
        <end position="282"/>
    </location>
</feature>
<sequence>LRAVAPRRFRAREWISAEAAYEATAPTPRFQWLDVTGDGRAELVAPFARSWFGALHASDLGASPAVVNLASPSICPAGASLACLARITSAFWDGAGASALLTVSLHNTSVGCAVESAPMPVTGRLHLVEGAIDCSLSGGSGASFALASTSAHQSLSRLSVSGTTVPLTVTAGVLKLGDVAFVGCSSSSSGGAITVSGTSSALLARHLVLRNNIAAGDGGALADVALSVVVSTLLTTLAGLPLLHRGFKSADDVVRTMALRVGVGVLVLLVAINGAVFTLPLWLDGIPFAPDTLAVMLVVSFVLQLLISEPLVATLQYVVLGDKALYVVEGGNGGVALSAVAPAHDSSSLSSSALSKRGPPDSEPTDIEMSDHNRVSSSSPESLSASSAV</sequence>
<gene>
    <name evidence="3" type="ORF">AMSG_07093</name>
</gene>
<feature type="compositionally biased region" description="Low complexity" evidence="1">
    <location>
        <begin position="376"/>
        <end position="389"/>
    </location>
</feature>
<dbReference type="EMBL" id="GL349464">
    <property type="protein sequence ID" value="KNC51100.1"/>
    <property type="molecule type" value="Genomic_DNA"/>
</dbReference>
<feature type="region of interest" description="Disordered" evidence="1">
    <location>
        <begin position="345"/>
        <end position="389"/>
    </location>
</feature>
<evidence type="ECO:0000313" key="4">
    <source>
        <dbReference type="Proteomes" id="UP000054408"/>
    </source>
</evidence>
<name>A0A0L0DFZ5_THETB</name>
<reference evidence="3 4" key="1">
    <citation type="submission" date="2010-05" db="EMBL/GenBank/DDBJ databases">
        <title>The Genome Sequence of Thecamonas trahens ATCC 50062.</title>
        <authorList>
            <consortium name="The Broad Institute Genome Sequencing Platform"/>
            <person name="Russ C."/>
            <person name="Cuomo C."/>
            <person name="Shea T."/>
            <person name="Young S.K."/>
            <person name="Zeng Q."/>
            <person name="Koehrsen M."/>
            <person name="Haas B."/>
            <person name="Borodovsky M."/>
            <person name="Guigo R."/>
            <person name="Alvarado L."/>
            <person name="Berlin A."/>
            <person name="Bochicchio J."/>
            <person name="Borenstein D."/>
            <person name="Chapman S."/>
            <person name="Chen Z."/>
            <person name="Freedman E."/>
            <person name="Gellesch M."/>
            <person name="Goldberg J."/>
            <person name="Griggs A."/>
            <person name="Gujja S."/>
            <person name="Heilman E."/>
            <person name="Heiman D."/>
            <person name="Hepburn T."/>
            <person name="Howarth C."/>
            <person name="Jen D."/>
            <person name="Larson L."/>
            <person name="Mehta T."/>
            <person name="Park D."/>
            <person name="Pearson M."/>
            <person name="Roberts A."/>
            <person name="Saif S."/>
            <person name="Shenoy N."/>
            <person name="Sisk P."/>
            <person name="Stolte C."/>
            <person name="Sykes S."/>
            <person name="Thomson T."/>
            <person name="Walk T."/>
            <person name="White J."/>
            <person name="Yandava C."/>
            <person name="Burger G."/>
            <person name="Gray M.W."/>
            <person name="Holland P.W.H."/>
            <person name="King N."/>
            <person name="Lang F.B.F."/>
            <person name="Roger A.J."/>
            <person name="Ruiz-Trillo I."/>
            <person name="Lander E."/>
            <person name="Nusbaum C."/>
        </authorList>
    </citation>
    <scope>NUCLEOTIDE SEQUENCE [LARGE SCALE GENOMIC DNA]</scope>
    <source>
        <strain evidence="3 4">ATCC 50062</strain>
    </source>
</reference>
<keyword evidence="2" id="KW-1133">Transmembrane helix</keyword>
<feature type="transmembrane region" description="Helical" evidence="2">
    <location>
        <begin position="288"/>
        <end position="307"/>
    </location>
</feature>
<accession>A0A0L0DFZ5</accession>
<feature type="non-terminal residue" evidence="3">
    <location>
        <position position="1"/>
    </location>
</feature>
<feature type="compositionally biased region" description="Low complexity" evidence="1">
    <location>
        <begin position="346"/>
        <end position="355"/>
    </location>
</feature>
<dbReference type="AlphaFoldDB" id="A0A0L0DFZ5"/>
<keyword evidence="4" id="KW-1185">Reference proteome</keyword>
<organism evidence="3 4">
    <name type="scientific">Thecamonas trahens ATCC 50062</name>
    <dbReference type="NCBI Taxonomy" id="461836"/>
    <lineage>
        <taxon>Eukaryota</taxon>
        <taxon>Apusozoa</taxon>
        <taxon>Apusomonadida</taxon>
        <taxon>Apusomonadidae</taxon>
        <taxon>Thecamonas</taxon>
    </lineage>
</organism>
<protein>
    <submittedName>
        <fullName evidence="3">Uncharacterized protein</fullName>
    </submittedName>
</protein>
<dbReference type="GeneID" id="25566101"/>
<keyword evidence="2" id="KW-0472">Membrane</keyword>
<proteinExistence type="predicted"/>